<dbReference type="SUPFAM" id="SSF47473">
    <property type="entry name" value="EF-hand"/>
    <property type="match status" value="1"/>
</dbReference>
<protein>
    <recommendedName>
        <fullName evidence="3">EF-hand domain-containing protein</fullName>
    </recommendedName>
</protein>
<dbReference type="EMBL" id="HBFX01000160">
    <property type="protein sequence ID" value="CAD8945549.1"/>
    <property type="molecule type" value="Transcribed_RNA"/>
</dbReference>
<sequence length="115" mass="13546">MFHEDPQMPQFRDGEPRVYDPSGLADDEINPEDLKQMEETFREFDQDKDEYLTSSDVYKVLAKHRDEPMFPDAVEQWERQSDEELKKAAEEMMEGYDTNKDGRLTMKEWIGGGGF</sequence>
<evidence type="ECO:0000313" key="4">
    <source>
        <dbReference type="EMBL" id="CAD8945549.1"/>
    </source>
</evidence>
<dbReference type="AlphaFoldDB" id="A0A7S1DFA6"/>
<keyword evidence="1" id="KW-0106">Calcium</keyword>
<feature type="region of interest" description="Disordered" evidence="2">
    <location>
        <begin position="1"/>
        <end position="31"/>
    </location>
</feature>
<dbReference type="Pfam" id="PF13499">
    <property type="entry name" value="EF-hand_7"/>
    <property type="match status" value="1"/>
</dbReference>
<reference evidence="4" key="1">
    <citation type="submission" date="2021-01" db="EMBL/GenBank/DDBJ databases">
        <authorList>
            <person name="Corre E."/>
            <person name="Pelletier E."/>
            <person name="Niang G."/>
            <person name="Scheremetjew M."/>
            <person name="Finn R."/>
            <person name="Kale V."/>
            <person name="Holt S."/>
            <person name="Cochrane G."/>
            <person name="Meng A."/>
            <person name="Brown T."/>
            <person name="Cohen L."/>
        </authorList>
    </citation>
    <scope>NUCLEOTIDE SEQUENCE</scope>
    <source>
        <strain evidence="4">CCMP644</strain>
    </source>
</reference>
<feature type="compositionally biased region" description="Basic and acidic residues" evidence="2">
    <location>
        <begin position="1"/>
        <end position="18"/>
    </location>
</feature>
<organism evidence="4">
    <name type="scientific">Hemiselmis andersenii</name>
    <name type="common">Cryptophyte alga</name>
    <dbReference type="NCBI Taxonomy" id="464988"/>
    <lineage>
        <taxon>Eukaryota</taxon>
        <taxon>Cryptophyceae</taxon>
        <taxon>Cryptomonadales</taxon>
        <taxon>Hemiselmidaceae</taxon>
        <taxon>Hemiselmis</taxon>
    </lineage>
</organism>
<evidence type="ECO:0000256" key="2">
    <source>
        <dbReference type="SAM" id="MobiDB-lite"/>
    </source>
</evidence>
<feature type="domain" description="EF-hand" evidence="3">
    <location>
        <begin position="32"/>
        <end position="67"/>
    </location>
</feature>
<gene>
    <name evidence="4" type="ORF">HAND00432_LOCUS66</name>
</gene>
<dbReference type="GO" id="GO:0005509">
    <property type="term" value="F:calcium ion binding"/>
    <property type="evidence" value="ECO:0007669"/>
    <property type="project" value="InterPro"/>
</dbReference>
<dbReference type="PROSITE" id="PS00018">
    <property type="entry name" value="EF_HAND_1"/>
    <property type="match status" value="1"/>
</dbReference>
<dbReference type="Gene3D" id="1.10.238.10">
    <property type="entry name" value="EF-hand"/>
    <property type="match status" value="1"/>
</dbReference>
<accession>A0A7S1DFA6</accession>
<dbReference type="PROSITE" id="PS50222">
    <property type="entry name" value="EF_HAND_2"/>
    <property type="match status" value="1"/>
</dbReference>
<dbReference type="InterPro" id="IPR002048">
    <property type="entry name" value="EF_hand_dom"/>
</dbReference>
<name>A0A7S1DFA6_HEMAN</name>
<evidence type="ECO:0000256" key="1">
    <source>
        <dbReference type="ARBA" id="ARBA00022837"/>
    </source>
</evidence>
<dbReference type="InterPro" id="IPR011992">
    <property type="entry name" value="EF-hand-dom_pair"/>
</dbReference>
<dbReference type="InterPro" id="IPR018247">
    <property type="entry name" value="EF_Hand_1_Ca_BS"/>
</dbReference>
<proteinExistence type="predicted"/>
<evidence type="ECO:0000259" key="3">
    <source>
        <dbReference type="PROSITE" id="PS50222"/>
    </source>
</evidence>